<sequence>MESNMENGTFPMTFYTFKDEGLVAEVVDVIKVYPSILNNSNWMDATYQLIKACDQFHPYVFEKNSHYILP</sequence>
<organism evidence="1 2">
    <name type="scientific">Acrobeloides nanus</name>
    <dbReference type="NCBI Taxonomy" id="290746"/>
    <lineage>
        <taxon>Eukaryota</taxon>
        <taxon>Metazoa</taxon>
        <taxon>Ecdysozoa</taxon>
        <taxon>Nematoda</taxon>
        <taxon>Chromadorea</taxon>
        <taxon>Rhabditida</taxon>
        <taxon>Tylenchina</taxon>
        <taxon>Cephalobomorpha</taxon>
        <taxon>Cephaloboidea</taxon>
        <taxon>Cephalobidae</taxon>
        <taxon>Acrobeloides</taxon>
    </lineage>
</organism>
<evidence type="ECO:0000313" key="1">
    <source>
        <dbReference type="Proteomes" id="UP000887540"/>
    </source>
</evidence>
<dbReference type="Proteomes" id="UP000887540">
    <property type="component" value="Unplaced"/>
</dbReference>
<keyword evidence="1" id="KW-1185">Reference proteome</keyword>
<accession>A0A914E9L9</accession>
<protein>
    <submittedName>
        <fullName evidence="2">Uncharacterized protein</fullName>
    </submittedName>
</protein>
<evidence type="ECO:0000313" key="2">
    <source>
        <dbReference type="WBParaSite" id="ACRNAN_scaffold6498.g11763.t1"/>
    </source>
</evidence>
<name>A0A914E9L9_9BILA</name>
<dbReference type="WBParaSite" id="ACRNAN_scaffold6498.g11763.t1">
    <property type="protein sequence ID" value="ACRNAN_scaffold6498.g11763.t1"/>
    <property type="gene ID" value="ACRNAN_scaffold6498.g11763"/>
</dbReference>
<proteinExistence type="predicted"/>
<dbReference type="AlphaFoldDB" id="A0A914E9L9"/>
<reference evidence="2" key="1">
    <citation type="submission" date="2022-11" db="UniProtKB">
        <authorList>
            <consortium name="WormBaseParasite"/>
        </authorList>
    </citation>
    <scope>IDENTIFICATION</scope>
</reference>